<keyword evidence="6" id="KW-0732">Signal</keyword>
<evidence type="ECO:0000256" key="6">
    <source>
        <dbReference type="SAM" id="SignalP"/>
    </source>
</evidence>
<dbReference type="Pfam" id="PF00089">
    <property type="entry name" value="Trypsin"/>
    <property type="match status" value="1"/>
</dbReference>
<dbReference type="PANTHER" id="PTHR24276:SF91">
    <property type="entry name" value="AT26814P-RELATED"/>
    <property type="match status" value="1"/>
</dbReference>
<feature type="signal peptide" evidence="6">
    <location>
        <begin position="1"/>
        <end position="17"/>
    </location>
</feature>
<protein>
    <recommendedName>
        <fullName evidence="7">Peptidase S1 domain-containing protein</fullName>
    </recommendedName>
</protein>
<evidence type="ECO:0000256" key="1">
    <source>
        <dbReference type="ARBA" id="ARBA00007664"/>
    </source>
</evidence>
<evidence type="ECO:0000256" key="3">
    <source>
        <dbReference type="ARBA" id="ARBA00022801"/>
    </source>
</evidence>
<dbReference type="EMBL" id="OU963897">
    <property type="protein sequence ID" value="CAH0405212.1"/>
    <property type="molecule type" value="Genomic_DNA"/>
</dbReference>
<dbReference type="InterPro" id="IPR001254">
    <property type="entry name" value="Trypsin_dom"/>
</dbReference>
<dbReference type="Proteomes" id="UP001153292">
    <property type="component" value="Chromosome 4"/>
</dbReference>
<dbReference type="PROSITE" id="PS50240">
    <property type="entry name" value="TRYPSIN_DOM"/>
    <property type="match status" value="1"/>
</dbReference>
<dbReference type="InterPro" id="IPR050430">
    <property type="entry name" value="Peptidase_S1"/>
</dbReference>
<gene>
    <name evidence="8" type="ORF">CHILSU_LOCUS8569</name>
</gene>
<evidence type="ECO:0000313" key="9">
    <source>
        <dbReference type="Proteomes" id="UP001153292"/>
    </source>
</evidence>
<keyword evidence="3" id="KW-0378">Hydrolase</keyword>
<keyword evidence="5" id="KW-1015">Disulfide bond</keyword>
<dbReference type="InterPro" id="IPR043504">
    <property type="entry name" value="Peptidase_S1_PA_chymotrypsin"/>
</dbReference>
<name>A0ABN8BF32_CHISP</name>
<dbReference type="PANTHER" id="PTHR24276">
    <property type="entry name" value="POLYSERASE-RELATED"/>
    <property type="match status" value="1"/>
</dbReference>
<keyword evidence="4" id="KW-0720">Serine protease</keyword>
<evidence type="ECO:0000256" key="5">
    <source>
        <dbReference type="ARBA" id="ARBA00023157"/>
    </source>
</evidence>
<comment type="similarity">
    <text evidence="1">Belongs to the peptidase S1 family.</text>
</comment>
<keyword evidence="9" id="KW-1185">Reference proteome</keyword>
<dbReference type="CDD" id="cd00190">
    <property type="entry name" value="Tryp_SPc"/>
    <property type="match status" value="1"/>
</dbReference>
<dbReference type="PRINTS" id="PR00722">
    <property type="entry name" value="CHYMOTRYPSIN"/>
</dbReference>
<sequence>MRVTVNLIILYVAVAAAANNQARIPIPAGIHPQVAALLRAGNLQRYTQTCAGTILNNRSVLTAARCVSDGRDVDEPNLWRFRVGSSRWDIGGDVYLVRNIIINDFDQWSMMNDVAVLRSAGTIVFGPNVQPGQFAGSDYFLQNNQAISTVGWGYLGFPLWYPKNYSELQRVQLWTIDVNICRQSYFAEGFYVQNSMICSGFINPNAVAGASVRDRCFGEPGAPMFHSNVVVGIRSYGLSCMSNAAIPSINTRVSSHIDWIISNA</sequence>
<keyword evidence="2" id="KW-0645">Protease</keyword>
<feature type="domain" description="Peptidase S1" evidence="7">
    <location>
        <begin position="14"/>
        <end position="264"/>
    </location>
</feature>
<dbReference type="SMART" id="SM00020">
    <property type="entry name" value="Tryp_SPc"/>
    <property type="match status" value="1"/>
</dbReference>
<feature type="chain" id="PRO_5047005812" description="Peptidase S1 domain-containing protein" evidence="6">
    <location>
        <begin position="18"/>
        <end position="264"/>
    </location>
</feature>
<organism evidence="8 9">
    <name type="scientific">Chilo suppressalis</name>
    <name type="common">Asiatic rice borer moth</name>
    <dbReference type="NCBI Taxonomy" id="168631"/>
    <lineage>
        <taxon>Eukaryota</taxon>
        <taxon>Metazoa</taxon>
        <taxon>Ecdysozoa</taxon>
        <taxon>Arthropoda</taxon>
        <taxon>Hexapoda</taxon>
        <taxon>Insecta</taxon>
        <taxon>Pterygota</taxon>
        <taxon>Neoptera</taxon>
        <taxon>Endopterygota</taxon>
        <taxon>Lepidoptera</taxon>
        <taxon>Glossata</taxon>
        <taxon>Ditrysia</taxon>
        <taxon>Pyraloidea</taxon>
        <taxon>Crambidae</taxon>
        <taxon>Crambinae</taxon>
        <taxon>Chilo</taxon>
    </lineage>
</organism>
<dbReference type="InterPro" id="IPR009003">
    <property type="entry name" value="Peptidase_S1_PA"/>
</dbReference>
<dbReference type="SUPFAM" id="SSF50494">
    <property type="entry name" value="Trypsin-like serine proteases"/>
    <property type="match status" value="1"/>
</dbReference>
<accession>A0ABN8BF32</accession>
<dbReference type="InterPro" id="IPR001314">
    <property type="entry name" value="Peptidase_S1A"/>
</dbReference>
<proteinExistence type="inferred from homology"/>
<evidence type="ECO:0000313" key="8">
    <source>
        <dbReference type="EMBL" id="CAH0405212.1"/>
    </source>
</evidence>
<evidence type="ECO:0000256" key="2">
    <source>
        <dbReference type="ARBA" id="ARBA00022670"/>
    </source>
</evidence>
<evidence type="ECO:0000259" key="7">
    <source>
        <dbReference type="PROSITE" id="PS50240"/>
    </source>
</evidence>
<reference evidence="8" key="1">
    <citation type="submission" date="2021-12" db="EMBL/GenBank/DDBJ databases">
        <authorList>
            <person name="King R."/>
        </authorList>
    </citation>
    <scope>NUCLEOTIDE SEQUENCE</scope>
</reference>
<dbReference type="Gene3D" id="2.40.10.10">
    <property type="entry name" value="Trypsin-like serine proteases"/>
    <property type="match status" value="1"/>
</dbReference>
<evidence type="ECO:0000256" key="4">
    <source>
        <dbReference type="ARBA" id="ARBA00022825"/>
    </source>
</evidence>